<organism evidence="3 4">
    <name type="scientific">Thermohalobacter berrensis</name>
    <dbReference type="NCBI Taxonomy" id="99594"/>
    <lineage>
        <taxon>Bacteria</taxon>
        <taxon>Bacillati</taxon>
        <taxon>Bacillota</taxon>
        <taxon>Tissierellia</taxon>
        <taxon>Tissierellales</taxon>
        <taxon>Thermohalobacteraceae</taxon>
        <taxon>Thermohalobacter</taxon>
    </lineage>
</organism>
<reference evidence="3 4" key="1">
    <citation type="submission" date="2016-08" db="EMBL/GenBank/DDBJ databases">
        <title>Novel Firmicutes and Novel Genomes.</title>
        <authorList>
            <person name="Poppleton D.I."/>
            <person name="Gribaldo S."/>
        </authorList>
    </citation>
    <scope>NUCLEOTIDE SEQUENCE [LARGE SCALE GENOMIC DNA]</scope>
    <source>
        <strain evidence="3 4">CTT3</strain>
    </source>
</reference>
<dbReference type="PANTHER" id="PTHR13633:SF3">
    <property type="entry name" value="MITOCHONDRIAL TRANSCRIPTION RESCUE FACTOR 1"/>
    <property type="match status" value="1"/>
</dbReference>
<gene>
    <name evidence="3" type="ORF">BET03_00420</name>
</gene>
<dbReference type="PANTHER" id="PTHR13633">
    <property type="entry name" value="MITOCHONDRIAL TRANSCRIPTION RESCUE FACTOR 1"/>
    <property type="match status" value="1"/>
</dbReference>
<dbReference type="AlphaFoldDB" id="A0A419TA28"/>
<dbReference type="Pfam" id="PF01479">
    <property type="entry name" value="S4"/>
    <property type="match status" value="1"/>
</dbReference>
<sequence length="263" mass="30588">MLGDKSKYLEHIKDTDQILTMRKVLDKVEKTLITHTVEFTDFLDPYQRRLCYSFLNRFMEVNYHEEGGLEGAERKIIVIYPHYMDKSYLESYIGAIRLDGSFRFNDLNHRDYLGAILGLGIKREKIGDILVHEKYTQVILHKDIIDYVILNLKKIGKEPVKVKEIKLHEINRPSEKFKEIIRTVASLRIDSLLSAAYGISRSGSLSYIKNGRVKLNWQPIDTASYKANEGDMISVRGKGRFKLYKVLGETRKGRQRVAIKIFK</sequence>
<dbReference type="EMBL" id="MCIB01000001">
    <property type="protein sequence ID" value="RKD34331.1"/>
    <property type="molecule type" value="Genomic_DNA"/>
</dbReference>
<evidence type="ECO:0000313" key="3">
    <source>
        <dbReference type="EMBL" id="RKD34331.1"/>
    </source>
</evidence>
<keyword evidence="1" id="KW-0694">RNA-binding</keyword>
<dbReference type="Gene3D" id="3.30.70.330">
    <property type="match status" value="1"/>
</dbReference>
<dbReference type="Gene3D" id="3.30.1370.160">
    <property type="match status" value="1"/>
</dbReference>
<dbReference type="InterPro" id="IPR036986">
    <property type="entry name" value="S4_RNA-bd_sf"/>
</dbReference>
<feature type="domain" description="RNA-binding S4" evidence="2">
    <location>
        <begin position="187"/>
        <end position="252"/>
    </location>
</feature>
<dbReference type="Gene3D" id="3.10.290.10">
    <property type="entry name" value="RNA-binding S4 domain"/>
    <property type="match status" value="1"/>
</dbReference>
<accession>A0A419TA28</accession>
<evidence type="ECO:0000259" key="2">
    <source>
        <dbReference type="SMART" id="SM00363"/>
    </source>
</evidence>
<dbReference type="InterPro" id="IPR002942">
    <property type="entry name" value="S4_RNA-bd"/>
</dbReference>
<keyword evidence="4" id="KW-1185">Reference proteome</keyword>
<dbReference type="PROSITE" id="PS50889">
    <property type="entry name" value="S4"/>
    <property type="match status" value="1"/>
</dbReference>
<evidence type="ECO:0000313" key="4">
    <source>
        <dbReference type="Proteomes" id="UP000284177"/>
    </source>
</evidence>
<comment type="caution">
    <text evidence="3">The sequence shown here is derived from an EMBL/GenBank/DDBJ whole genome shotgun (WGS) entry which is preliminary data.</text>
</comment>
<proteinExistence type="predicted"/>
<dbReference type="Pfam" id="PF17774">
    <property type="entry name" value="YlmH_RBD"/>
    <property type="match status" value="1"/>
</dbReference>
<dbReference type="SUPFAM" id="SSF55174">
    <property type="entry name" value="Alpha-L RNA-binding motif"/>
    <property type="match status" value="1"/>
</dbReference>
<dbReference type="InterPro" id="IPR040591">
    <property type="entry name" value="RqcP2_RBD"/>
</dbReference>
<dbReference type="GO" id="GO:0003723">
    <property type="term" value="F:RNA binding"/>
    <property type="evidence" value="ECO:0007669"/>
    <property type="project" value="UniProtKB-KW"/>
</dbReference>
<dbReference type="SMART" id="SM00363">
    <property type="entry name" value="S4"/>
    <property type="match status" value="1"/>
</dbReference>
<dbReference type="Proteomes" id="UP000284177">
    <property type="component" value="Unassembled WGS sequence"/>
</dbReference>
<evidence type="ECO:0000256" key="1">
    <source>
        <dbReference type="PROSITE-ProRule" id="PRU00182"/>
    </source>
</evidence>
<dbReference type="InterPro" id="IPR012677">
    <property type="entry name" value="Nucleotide-bd_a/b_plait_sf"/>
</dbReference>
<dbReference type="OrthoDB" id="9812787at2"/>
<protein>
    <submittedName>
        <fullName evidence="3">RNA-binding protein</fullName>
    </submittedName>
</protein>
<name>A0A419TA28_9FIRM</name>
<dbReference type="CDD" id="cd00165">
    <property type="entry name" value="S4"/>
    <property type="match status" value="1"/>
</dbReference>